<dbReference type="PROSITE" id="PS50113">
    <property type="entry name" value="PAC"/>
    <property type="match status" value="2"/>
</dbReference>
<accession>A0A1Y5R9G1</accession>
<gene>
    <name evidence="11" type="ORF">OCH7691_00108</name>
</gene>
<dbReference type="PROSITE" id="PS50110">
    <property type="entry name" value="RESPONSE_REGULATORY"/>
    <property type="match status" value="1"/>
</dbReference>
<feature type="domain" description="PAC" evidence="10">
    <location>
        <begin position="476"/>
        <end position="526"/>
    </location>
</feature>
<dbReference type="PRINTS" id="PR00344">
    <property type="entry name" value="BCTRLSENSOR"/>
</dbReference>
<feature type="modified residue" description="4-aspartylphosphate" evidence="6">
    <location>
        <position position="960"/>
    </location>
</feature>
<evidence type="ECO:0000313" key="12">
    <source>
        <dbReference type="Proteomes" id="UP000193200"/>
    </source>
</evidence>
<evidence type="ECO:0000259" key="8">
    <source>
        <dbReference type="PROSITE" id="PS50110"/>
    </source>
</evidence>
<feature type="domain" description="Response regulatory" evidence="8">
    <location>
        <begin position="910"/>
        <end position="1026"/>
    </location>
</feature>
<dbReference type="Gene3D" id="1.10.287.130">
    <property type="match status" value="1"/>
</dbReference>
<dbReference type="InterPro" id="IPR036097">
    <property type="entry name" value="HisK_dim/P_sf"/>
</dbReference>
<dbReference type="PANTHER" id="PTHR43304">
    <property type="entry name" value="PHYTOCHROME-LIKE PROTEIN CPH1"/>
    <property type="match status" value="1"/>
</dbReference>
<dbReference type="Gene3D" id="3.40.50.2300">
    <property type="match status" value="1"/>
</dbReference>
<dbReference type="InterPro" id="IPR003594">
    <property type="entry name" value="HATPase_dom"/>
</dbReference>
<dbReference type="SMART" id="SM00091">
    <property type="entry name" value="PAS"/>
    <property type="match status" value="5"/>
</dbReference>
<feature type="domain" description="PAS" evidence="9">
    <location>
        <begin position="401"/>
        <end position="472"/>
    </location>
</feature>
<dbReference type="SMART" id="SM00388">
    <property type="entry name" value="HisKA"/>
    <property type="match status" value="1"/>
</dbReference>
<dbReference type="SMART" id="SM00387">
    <property type="entry name" value="HATPase_c"/>
    <property type="match status" value="1"/>
</dbReference>
<dbReference type="InterPro" id="IPR013767">
    <property type="entry name" value="PAS_fold"/>
</dbReference>
<evidence type="ECO:0000256" key="1">
    <source>
        <dbReference type="ARBA" id="ARBA00000085"/>
    </source>
</evidence>
<dbReference type="AlphaFoldDB" id="A0A1Y5R9G1"/>
<dbReference type="PROSITE" id="PS50112">
    <property type="entry name" value="PAS"/>
    <property type="match status" value="2"/>
</dbReference>
<keyword evidence="4" id="KW-0808">Transferase</keyword>
<dbReference type="Pfam" id="PF00989">
    <property type="entry name" value="PAS"/>
    <property type="match status" value="1"/>
</dbReference>
<dbReference type="CDD" id="cd16919">
    <property type="entry name" value="HATPase_CckA-like"/>
    <property type="match status" value="1"/>
</dbReference>
<dbReference type="EC" id="2.7.13.3" evidence="2"/>
<evidence type="ECO:0000256" key="5">
    <source>
        <dbReference type="ARBA" id="ARBA00022777"/>
    </source>
</evidence>
<proteinExistence type="predicted"/>
<dbReference type="InterPro" id="IPR000700">
    <property type="entry name" value="PAS-assoc_C"/>
</dbReference>
<evidence type="ECO:0000256" key="6">
    <source>
        <dbReference type="PROSITE-ProRule" id="PRU00169"/>
    </source>
</evidence>
<dbReference type="InterPro" id="IPR001610">
    <property type="entry name" value="PAC"/>
</dbReference>
<evidence type="ECO:0000313" key="11">
    <source>
        <dbReference type="EMBL" id="SLN11858.1"/>
    </source>
</evidence>
<dbReference type="SMART" id="SM00086">
    <property type="entry name" value="PAC"/>
    <property type="match status" value="4"/>
</dbReference>
<dbReference type="NCBIfam" id="TIGR00229">
    <property type="entry name" value="sensory_box"/>
    <property type="match status" value="4"/>
</dbReference>
<protein>
    <recommendedName>
        <fullName evidence="2">histidine kinase</fullName>
        <ecNumber evidence="2">2.7.13.3</ecNumber>
    </recommendedName>
</protein>
<dbReference type="Pfam" id="PF13426">
    <property type="entry name" value="PAS_9"/>
    <property type="match status" value="3"/>
</dbReference>
<dbReference type="InterPro" id="IPR000014">
    <property type="entry name" value="PAS"/>
</dbReference>
<dbReference type="InterPro" id="IPR035965">
    <property type="entry name" value="PAS-like_dom_sf"/>
</dbReference>
<dbReference type="SUPFAM" id="SSF55785">
    <property type="entry name" value="PYP-like sensor domain (PAS domain)"/>
    <property type="match status" value="5"/>
</dbReference>
<dbReference type="Gene3D" id="3.30.565.10">
    <property type="entry name" value="Histidine kinase-like ATPase, C-terminal domain"/>
    <property type="match status" value="1"/>
</dbReference>
<dbReference type="InterPro" id="IPR003661">
    <property type="entry name" value="HisK_dim/P_dom"/>
</dbReference>
<evidence type="ECO:0000256" key="3">
    <source>
        <dbReference type="ARBA" id="ARBA00022553"/>
    </source>
</evidence>
<dbReference type="SUPFAM" id="SSF47384">
    <property type="entry name" value="Homodimeric domain of signal transducing histidine kinase"/>
    <property type="match status" value="1"/>
</dbReference>
<dbReference type="Pfam" id="PF02518">
    <property type="entry name" value="HATPase_c"/>
    <property type="match status" value="1"/>
</dbReference>
<evidence type="ECO:0000259" key="10">
    <source>
        <dbReference type="PROSITE" id="PS50113"/>
    </source>
</evidence>
<keyword evidence="5" id="KW-0418">Kinase</keyword>
<sequence>MATGKSAKDARSSKSADRLTGDVAALGDALDAVGEGVVLFDADDRITYANSRLRELLPGLADMLVPGIGIEDLLAAKLDRGLLSATIEPGPAWLERQLERHRNPPSEIELDLADGRIFRLTHRKSASGGSVSVWTDVTERRAVRNALDDSERRYREFANMNPAAVIVQVDGKVAFANEAACRMFRADSPADLLGRESLDLVAPESRKRVLERRRHVEMTGQAIPFAEGRHRRLDGAIFPSEMAARPVFWEGKPGTNSIIFDVTERKETEKTLRESEQRYRSLVEGSIQGITVTTETERLFANQAFADMLGYDNPDDVLANLGPSDHFLPEERDKFIARRVERINSGGVEKPFEIRIVRKDGTVVTALTTGKQIVWFGKRAALATWVDITDKKRAEEALQEREQYLRELIDGSIQAVSVSDGEKRLFVNRTYAQLLGYSSPEEVLENVGIYDVFLPHKVERIKARRDRRLRKGGQSGPIELDYVRKDGTTITALVVSSRISWFGKPALLGTGIDITERKRAAEALRTSERRFRALIENALDVIAILDRDGVIKFASPSVEVVTGFDPDELIGQNGLLFVHPDDRDEALERLIRLHSVPNATEAMSFRFQHKAGGWRYLETVGRNLLDDPSVDGLVINSRDATDRIEAEASLRQAHKMEAIGQLTGGVAHDFNNLLAVIAGNADLLRETLDAPPAERLPLVDAITRTAERGAGLTRSLLAFSRKQALQPKIIDVNEQLSDLFAILRRTLGEDIEIRTRTATSLWHCLADRGQLENALLNLTLNARDAMPGGGKLTIETANVTIDENQSDRSNELKAGEYVMLAISDTGIGIPAELLPRAFDPFFTTKPAGKGTGLGLSMVFGFVKQSGGHVTIYSEPNEGTTVKIYLPRARGGGEADRIGPASDEPATHGELILLVEDDPDLLALAATQLDSLGYRVLKAGDGPTALGILEREPHIDLLLTDVVLPGQLRGPAIAAAARESHPKMAVLYMSGYTEDAIVHHGRLDEGIILLQKPFRKIDLARKVREALGRIGGTQAGNPGAQR</sequence>
<dbReference type="InterPro" id="IPR011006">
    <property type="entry name" value="CheY-like_superfamily"/>
</dbReference>
<reference evidence="11 12" key="1">
    <citation type="submission" date="2017-03" db="EMBL/GenBank/DDBJ databases">
        <authorList>
            <person name="Afonso C.L."/>
            <person name="Miller P.J."/>
            <person name="Scott M.A."/>
            <person name="Spackman E."/>
            <person name="Goraichik I."/>
            <person name="Dimitrov K.M."/>
            <person name="Suarez D.L."/>
            <person name="Swayne D.E."/>
        </authorList>
    </citation>
    <scope>NUCLEOTIDE SEQUENCE [LARGE SCALE GENOMIC DNA]</scope>
    <source>
        <strain evidence="11 12">CECT 7691</strain>
    </source>
</reference>
<dbReference type="Gene3D" id="3.30.450.20">
    <property type="entry name" value="PAS domain"/>
    <property type="match status" value="5"/>
</dbReference>
<evidence type="ECO:0000256" key="2">
    <source>
        <dbReference type="ARBA" id="ARBA00012438"/>
    </source>
</evidence>
<dbReference type="SUPFAM" id="SSF55874">
    <property type="entry name" value="ATPase domain of HSP90 chaperone/DNA topoisomerase II/histidine kinase"/>
    <property type="match status" value="1"/>
</dbReference>
<dbReference type="Pfam" id="PF12860">
    <property type="entry name" value="PAS_7"/>
    <property type="match status" value="1"/>
</dbReference>
<keyword evidence="3 6" id="KW-0597">Phosphoprotein</keyword>
<dbReference type="InterPro" id="IPR001789">
    <property type="entry name" value="Sig_transdc_resp-reg_receiver"/>
</dbReference>
<dbReference type="Proteomes" id="UP000193200">
    <property type="component" value="Unassembled WGS sequence"/>
</dbReference>
<dbReference type="EMBL" id="FWFR01000001">
    <property type="protein sequence ID" value="SLN11858.1"/>
    <property type="molecule type" value="Genomic_DNA"/>
</dbReference>
<dbReference type="PROSITE" id="PS50109">
    <property type="entry name" value="HIS_KIN"/>
    <property type="match status" value="1"/>
</dbReference>
<feature type="domain" description="Histidine kinase" evidence="7">
    <location>
        <begin position="665"/>
        <end position="889"/>
    </location>
</feature>
<evidence type="ECO:0000259" key="9">
    <source>
        <dbReference type="PROSITE" id="PS50112"/>
    </source>
</evidence>
<evidence type="ECO:0000259" key="7">
    <source>
        <dbReference type="PROSITE" id="PS50109"/>
    </source>
</evidence>
<organism evidence="11 12">
    <name type="scientific">Oceanibacterium hippocampi</name>
    <dbReference type="NCBI Taxonomy" id="745714"/>
    <lineage>
        <taxon>Bacteria</taxon>
        <taxon>Pseudomonadati</taxon>
        <taxon>Pseudomonadota</taxon>
        <taxon>Alphaproteobacteria</taxon>
        <taxon>Sneathiellales</taxon>
        <taxon>Sneathiellaceae</taxon>
        <taxon>Oceanibacterium</taxon>
    </lineage>
</organism>
<dbReference type="InterPro" id="IPR004358">
    <property type="entry name" value="Sig_transdc_His_kin-like_C"/>
</dbReference>
<dbReference type="InterPro" id="IPR052162">
    <property type="entry name" value="Sensor_kinase/Photoreceptor"/>
</dbReference>
<dbReference type="FunCoup" id="A0A1Y5R9G1">
    <property type="interactions" value="241"/>
</dbReference>
<evidence type="ECO:0000256" key="4">
    <source>
        <dbReference type="ARBA" id="ARBA00022679"/>
    </source>
</evidence>
<dbReference type="SMART" id="SM00448">
    <property type="entry name" value="REC"/>
    <property type="match status" value="1"/>
</dbReference>
<feature type="domain" description="PAC" evidence="10">
    <location>
        <begin position="350"/>
        <end position="400"/>
    </location>
</feature>
<dbReference type="CDD" id="cd00082">
    <property type="entry name" value="HisKA"/>
    <property type="match status" value="1"/>
</dbReference>
<dbReference type="Pfam" id="PF00072">
    <property type="entry name" value="Response_reg"/>
    <property type="match status" value="1"/>
</dbReference>
<dbReference type="InterPro" id="IPR005467">
    <property type="entry name" value="His_kinase_dom"/>
</dbReference>
<feature type="domain" description="PAS" evidence="9">
    <location>
        <begin position="527"/>
        <end position="590"/>
    </location>
</feature>
<dbReference type="InterPro" id="IPR036890">
    <property type="entry name" value="HATPase_C_sf"/>
</dbReference>
<name>A0A1Y5R9G1_9PROT</name>
<dbReference type="InParanoid" id="A0A1Y5R9G1"/>
<dbReference type="Pfam" id="PF00512">
    <property type="entry name" value="HisKA"/>
    <property type="match status" value="1"/>
</dbReference>
<keyword evidence="12" id="KW-1185">Reference proteome</keyword>
<comment type="catalytic activity">
    <reaction evidence="1">
        <text>ATP + protein L-histidine = ADP + protein N-phospho-L-histidine.</text>
        <dbReference type="EC" id="2.7.13.3"/>
    </reaction>
</comment>
<dbReference type="GO" id="GO:0006355">
    <property type="term" value="P:regulation of DNA-templated transcription"/>
    <property type="evidence" value="ECO:0007669"/>
    <property type="project" value="InterPro"/>
</dbReference>
<dbReference type="PANTHER" id="PTHR43304:SF1">
    <property type="entry name" value="PAC DOMAIN-CONTAINING PROTEIN"/>
    <property type="match status" value="1"/>
</dbReference>
<dbReference type="CDD" id="cd00130">
    <property type="entry name" value="PAS"/>
    <property type="match status" value="5"/>
</dbReference>
<dbReference type="GO" id="GO:0000155">
    <property type="term" value="F:phosphorelay sensor kinase activity"/>
    <property type="evidence" value="ECO:0007669"/>
    <property type="project" value="InterPro"/>
</dbReference>
<dbReference type="SUPFAM" id="SSF52172">
    <property type="entry name" value="CheY-like"/>
    <property type="match status" value="1"/>
</dbReference>